<keyword evidence="7" id="KW-1185">Reference proteome</keyword>
<dbReference type="GO" id="GO:0071949">
    <property type="term" value="F:FAD binding"/>
    <property type="evidence" value="ECO:0007669"/>
    <property type="project" value="InterPro"/>
</dbReference>
<dbReference type="InterPro" id="IPR051104">
    <property type="entry name" value="FAD_monoxygenase"/>
</dbReference>
<reference evidence="6" key="1">
    <citation type="submission" date="2022-11" db="EMBL/GenBank/DDBJ databases">
        <authorList>
            <person name="Petersen C."/>
        </authorList>
    </citation>
    <scope>NUCLEOTIDE SEQUENCE</scope>
    <source>
        <strain evidence="6">IBT 21917</strain>
    </source>
</reference>
<protein>
    <recommendedName>
        <fullName evidence="5">FAD-binding domain-containing protein</fullName>
    </recommendedName>
</protein>
<evidence type="ECO:0000256" key="4">
    <source>
        <dbReference type="SAM" id="MobiDB-lite"/>
    </source>
</evidence>
<dbReference type="Pfam" id="PF01494">
    <property type="entry name" value="FAD_binding_3"/>
    <property type="match status" value="1"/>
</dbReference>
<reference evidence="6" key="2">
    <citation type="journal article" date="2023" name="IMA Fungus">
        <title>Comparative genomic study of the Penicillium genus elucidates a diverse pangenome and 15 lateral gene transfer events.</title>
        <authorList>
            <person name="Petersen C."/>
            <person name="Sorensen T."/>
            <person name="Nielsen M.R."/>
            <person name="Sondergaard T.E."/>
            <person name="Sorensen J.L."/>
            <person name="Fitzpatrick D.A."/>
            <person name="Frisvad J.C."/>
            <person name="Nielsen K.L."/>
        </authorList>
    </citation>
    <scope>NUCLEOTIDE SEQUENCE</scope>
    <source>
        <strain evidence="6">IBT 21917</strain>
    </source>
</reference>
<evidence type="ECO:0000313" key="7">
    <source>
        <dbReference type="Proteomes" id="UP001146351"/>
    </source>
</evidence>
<evidence type="ECO:0000256" key="2">
    <source>
        <dbReference type="ARBA" id="ARBA00022827"/>
    </source>
</evidence>
<evidence type="ECO:0000259" key="5">
    <source>
        <dbReference type="Pfam" id="PF01494"/>
    </source>
</evidence>
<keyword evidence="1" id="KW-0285">Flavoprotein</keyword>
<dbReference type="PANTHER" id="PTHR46720">
    <property type="entry name" value="HYDROXYLASE, PUTATIVE (AFU_ORTHOLOGUE AFUA_3G01460)-RELATED"/>
    <property type="match status" value="1"/>
</dbReference>
<evidence type="ECO:0000256" key="1">
    <source>
        <dbReference type="ARBA" id="ARBA00022630"/>
    </source>
</evidence>
<sequence>MNLETLENIDMMPCESIPRAIDALITAVQEKGVPIQYGKKFSHFLSETETEVTWKFEDGTTGQTERLVGADGIHSRVRKYIYPDLEPKFTDAMGVIATVPTSHIRNPDGFQLPVTLMNPKRGAFVAAPQRSDGSELLIGKQRRAPELDREAKDISEIVQSAVFDIPLGKLNLWPFYVVPKLDTWASKHSRVVILGDAAHAIPPTAKQGVNQAFEDVYTFALILFKSEHNLERGLQIWQRGRQERIDRVLELNARIDSRHRPKDPNAAPSQEETGPFNHDWLYHPDFYEMVDGWLKKRTS</sequence>
<feature type="region of interest" description="Disordered" evidence="4">
    <location>
        <begin position="257"/>
        <end position="276"/>
    </location>
</feature>
<feature type="non-terminal residue" evidence="6">
    <location>
        <position position="1"/>
    </location>
</feature>
<dbReference type="OrthoDB" id="16820at2759"/>
<evidence type="ECO:0000256" key="3">
    <source>
        <dbReference type="ARBA" id="ARBA00023002"/>
    </source>
</evidence>
<organism evidence="6 7">
    <name type="scientific">Penicillium capsulatum</name>
    <dbReference type="NCBI Taxonomy" id="69766"/>
    <lineage>
        <taxon>Eukaryota</taxon>
        <taxon>Fungi</taxon>
        <taxon>Dikarya</taxon>
        <taxon>Ascomycota</taxon>
        <taxon>Pezizomycotina</taxon>
        <taxon>Eurotiomycetes</taxon>
        <taxon>Eurotiomycetidae</taxon>
        <taxon>Eurotiales</taxon>
        <taxon>Aspergillaceae</taxon>
        <taxon>Penicillium</taxon>
    </lineage>
</organism>
<evidence type="ECO:0000313" key="6">
    <source>
        <dbReference type="EMBL" id="KAJ5179276.1"/>
    </source>
</evidence>
<dbReference type="GO" id="GO:0044550">
    <property type="term" value="P:secondary metabolite biosynthetic process"/>
    <property type="evidence" value="ECO:0007669"/>
    <property type="project" value="TreeGrafter"/>
</dbReference>
<keyword evidence="2" id="KW-0274">FAD</keyword>
<dbReference type="InterPro" id="IPR036188">
    <property type="entry name" value="FAD/NAD-bd_sf"/>
</dbReference>
<gene>
    <name evidence="6" type="ORF">N7492_002486</name>
</gene>
<dbReference type="EMBL" id="JAPQKO010000002">
    <property type="protein sequence ID" value="KAJ5179276.1"/>
    <property type="molecule type" value="Genomic_DNA"/>
</dbReference>
<dbReference type="GO" id="GO:0016491">
    <property type="term" value="F:oxidoreductase activity"/>
    <property type="evidence" value="ECO:0007669"/>
    <property type="project" value="UniProtKB-KW"/>
</dbReference>
<dbReference type="Proteomes" id="UP001146351">
    <property type="component" value="Unassembled WGS sequence"/>
</dbReference>
<comment type="caution">
    <text evidence="6">The sequence shown here is derived from an EMBL/GenBank/DDBJ whole genome shotgun (WGS) entry which is preliminary data.</text>
</comment>
<dbReference type="PANTHER" id="PTHR46720:SF1">
    <property type="entry name" value="HYDROXYLASE, PUTATIVE (AFU_ORTHOLOGUE AFUA_8G06050)-RELATED"/>
    <property type="match status" value="1"/>
</dbReference>
<dbReference type="AlphaFoldDB" id="A0A9W9LV91"/>
<keyword evidence="3" id="KW-0560">Oxidoreductase</keyword>
<accession>A0A9W9LV91</accession>
<name>A0A9W9LV91_9EURO</name>
<dbReference type="SUPFAM" id="SSF51905">
    <property type="entry name" value="FAD/NAD(P)-binding domain"/>
    <property type="match status" value="1"/>
</dbReference>
<dbReference type="Gene3D" id="3.50.50.60">
    <property type="entry name" value="FAD/NAD(P)-binding domain"/>
    <property type="match status" value="1"/>
</dbReference>
<feature type="domain" description="FAD-binding" evidence="5">
    <location>
        <begin position="22"/>
        <end position="225"/>
    </location>
</feature>
<dbReference type="PRINTS" id="PR00420">
    <property type="entry name" value="RNGMNOXGNASE"/>
</dbReference>
<proteinExistence type="predicted"/>
<dbReference type="InterPro" id="IPR002938">
    <property type="entry name" value="FAD-bd"/>
</dbReference>